<dbReference type="EMBL" id="RHFK02000006">
    <property type="protein sequence ID" value="TWW74219.1"/>
    <property type="molecule type" value="Genomic_DNA"/>
</dbReference>
<accession>A0A5C6P5M9</accession>
<comment type="caution">
    <text evidence="1">The sequence shown here is derived from an EMBL/GenBank/DDBJ whole genome shotgun (WGS) entry which is preliminary data.</text>
</comment>
<proteinExistence type="predicted"/>
<evidence type="ECO:0000313" key="1">
    <source>
        <dbReference type="EMBL" id="TWW74219.1"/>
    </source>
</evidence>
<gene>
    <name evidence="1" type="ORF">D4764_14G0002200</name>
</gene>
<reference evidence="1 2" key="1">
    <citation type="submission" date="2019-04" db="EMBL/GenBank/DDBJ databases">
        <title>Chromosome genome assembly for Takifugu flavidus.</title>
        <authorList>
            <person name="Xiao S."/>
        </authorList>
    </citation>
    <scope>NUCLEOTIDE SEQUENCE [LARGE SCALE GENOMIC DNA]</scope>
    <source>
        <strain evidence="1">HTHZ2018</strain>
        <tissue evidence="1">Muscle</tissue>
    </source>
</reference>
<organism evidence="1 2">
    <name type="scientific">Takifugu flavidus</name>
    <name type="common">sansaifugu</name>
    <dbReference type="NCBI Taxonomy" id="433684"/>
    <lineage>
        <taxon>Eukaryota</taxon>
        <taxon>Metazoa</taxon>
        <taxon>Chordata</taxon>
        <taxon>Craniata</taxon>
        <taxon>Vertebrata</taxon>
        <taxon>Euteleostomi</taxon>
        <taxon>Actinopterygii</taxon>
        <taxon>Neopterygii</taxon>
        <taxon>Teleostei</taxon>
        <taxon>Neoteleostei</taxon>
        <taxon>Acanthomorphata</taxon>
        <taxon>Eupercaria</taxon>
        <taxon>Tetraodontiformes</taxon>
        <taxon>Tetradontoidea</taxon>
        <taxon>Tetraodontidae</taxon>
        <taxon>Takifugu</taxon>
    </lineage>
</organism>
<protein>
    <submittedName>
        <fullName evidence="1">Uncharacterized protein</fullName>
    </submittedName>
</protein>
<keyword evidence="2" id="KW-1185">Reference proteome</keyword>
<sequence>MTTLLAGQQRTLPAVLLYIVGSDVPLSPPITELSICPTPLALPGYCVDAPTDRQRVTPACQYPLVTPLHRHLLLFHRVWLPQVRSESYLLVCAEGVELSAWRRNRYSELS</sequence>
<dbReference type="AlphaFoldDB" id="A0A5C6P5M9"/>
<dbReference type="Proteomes" id="UP000324091">
    <property type="component" value="Chromosome 14"/>
</dbReference>
<evidence type="ECO:0000313" key="2">
    <source>
        <dbReference type="Proteomes" id="UP000324091"/>
    </source>
</evidence>
<name>A0A5C6P5M9_9TELE</name>